<dbReference type="PANTHER" id="PTHR43845:SF1">
    <property type="entry name" value="BLR5969 PROTEIN"/>
    <property type="match status" value="1"/>
</dbReference>
<comment type="caution">
    <text evidence="2">The sequence shown here is derived from an EMBL/GenBank/DDBJ whole genome shotgun (WGS) entry which is preliminary data.</text>
</comment>
<gene>
    <name evidence="2" type="ORF">A3D56_03595</name>
</gene>
<keyword evidence="1" id="KW-0812">Transmembrane</keyword>
<dbReference type="SUPFAM" id="SSF56801">
    <property type="entry name" value="Acetyl-CoA synthetase-like"/>
    <property type="match status" value="1"/>
</dbReference>
<dbReference type="InterPro" id="IPR042099">
    <property type="entry name" value="ANL_N_sf"/>
</dbReference>
<accession>A0A1G2MR56</accession>
<evidence type="ECO:0000256" key="1">
    <source>
        <dbReference type="SAM" id="Phobius"/>
    </source>
</evidence>
<organism evidence="2 3">
    <name type="scientific">Candidatus Taylorbacteria bacterium RIFCSPHIGHO2_02_FULL_45_35</name>
    <dbReference type="NCBI Taxonomy" id="1802311"/>
    <lineage>
        <taxon>Bacteria</taxon>
        <taxon>Candidatus Tayloriibacteriota</taxon>
    </lineage>
</organism>
<name>A0A1G2MR56_9BACT</name>
<reference evidence="2 3" key="1">
    <citation type="journal article" date="2016" name="Nat. Commun.">
        <title>Thousands of microbial genomes shed light on interconnected biogeochemical processes in an aquifer system.</title>
        <authorList>
            <person name="Anantharaman K."/>
            <person name="Brown C.T."/>
            <person name="Hug L.A."/>
            <person name="Sharon I."/>
            <person name="Castelle C.J."/>
            <person name="Probst A.J."/>
            <person name="Thomas B.C."/>
            <person name="Singh A."/>
            <person name="Wilkins M.J."/>
            <person name="Karaoz U."/>
            <person name="Brodie E.L."/>
            <person name="Williams K.H."/>
            <person name="Hubbard S.S."/>
            <person name="Banfield J.F."/>
        </authorList>
    </citation>
    <scope>NUCLEOTIDE SEQUENCE [LARGE SCALE GENOMIC DNA]</scope>
</reference>
<proteinExistence type="predicted"/>
<evidence type="ECO:0000313" key="2">
    <source>
        <dbReference type="EMBL" id="OHA26224.1"/>
    </source>
</evidence>
<feature type="transmembrane region" description="Helical" evidence="1">
    <location>
        <begin position="156"/>
        <end position="176"/>
    </location>
</feature>
<keyword evidence="1" id="KW-0472">Membrane</keyword>
<dbReference type="AlphaFoldDB" id="A0A1G2MR56"/>
<dbReference type="PANTHER" id="PTHR43845">
    <property type="entry name" value="BLR5969 PROTEIN"/>
    <property type="match status" value="1"/>
</dbReference>
<dbReference type="Gene3D" id="3.40.50.12780">
    <property type="entry name" value="N-terminal domain of ligase-like"/>
    <property type="match status" value="1"/>
</dbReference>
<sequence>MTKPIENVTVFFGNGFKPIKNGDGKRFATIYDKKSRFWKKKQEEKLLSLFRLCAEKVYAYKDFLKKARVNPKNIKTFKDFKKVPPVNKDNYLRSYPWEKLCPPGSFTDQSLVLTSTSGSTGKPFYFPRNGALDAQSSFYHQMFLKNSDIDPNKSTLVLVCFGMGVWIGGVITYQAFKSISERGYPMTILTPGVNKREIYEALKNIGEAYDQIILCGYPPFMKDVVDEAKQNGVNWHDYNIKMIFAAEAFSEKFRDYILRKTGMKSFYRDTMNIYGSADLGTMAVETPISILIRRLALKNKKLYQKIFTEATRLPTLAQYVPEFIDFECIGRSIYCSGNNVLPLVRYEIGDSGGVLYFNEMEKLFAEEGTDLMTEAKKAGILNSVTEFPFVYVYERTDLSTKLYGAIIYPEYVKVALQNITLEKYVTGKFTMFTKHDKKQNEYLEINIELKPGINESSWLQEEVAKIVFEKLKEKSAEYKNNADMLNGKIVPKIIFWPHEHPTHFQTGIKQKWVKRV</sequence>
<protein>
    <submittedName>
        <fullName evidence="2">Uncharacterized protein</fullName>
    </submittedName>
</protein>
<evidence type="ECO:0000313" key="3">
    <source>
        <dbReference type="Proteomes" id="UP000177943"/>
    </source>
</evidence>
<dbReference type="EMBL" id="MHRP01000035">
    <property type="protein sequence ID" value="OHA26224.1"/>
    <property type="molecule type" value="Genomic_DNA"/>
</dbReference>
<keyword evidence="1" id="KW-1133">Transmembrane helix</keyword>
<dbReference type="Proteomes" id="UP000177943">
    <property type="component" value="Unassembled WGS sequence"/>
</dbReference>